<dbReference type="Proteomes" id="UP000198372">
    <property type="component" value="Unassembled WGS sequence"/>
</dbReference>
<evidence type="ECO:0000313" key="1">
    <source>
        <dbReference type="EMBL" id="SCV69458.1"/>
    </source>
</evidence>
<gene>
    <name evidence="1" type="ORF">BQ2448_2478</name>
</gene>
<keyword evidence="2" id="KW-1185">Reference proteome</keyword>
<organism evidence="1 2">
    <name type="scientific">Microbotryum intermedium</name>
    <dbReference type="NCBI Taxonomy" id="269621"/>
    <lineage>
        <taxon>Eukaryota</taxon>
        <taxon>Fungi</taxon>
        <taxon>Dikarya</taxon>
        <taxon>Basidiomycota</taxon>
        <taxon>Pucciniomycotina</taxon>
        <taxon>Microbotryomycetes</taxon>
        <taxon>Microbotryales</taxon>
        <taxon>Microbotryaceae</taxon>
        <taxon>Microbotryum</taxon>
    </lineage>
</organism>
<dbReference type="OrthoDB" id="5568181at2759"/>
<name>A0A238FE96_9BASI</name>
<accession>A0A238FE96</accession>
<protein>
    <submittedName>
        <fullName evidence="1">BQ2448_2478 protein</fullName>
    </submittedName>
</protein>
<evidence type="ECO:0000313" key="2">
    <source>
        <dbReference type="Proteomes" id="UP000198372"/>
    </source>
</evidence>
<dbReference type="EMBL" id="FMSP01000004">
    <property type="protein sequence ID" value="SCV69458.1"/>
    <property type="molecule type" value="Genomic_DNA"/>
</dbReference>
<reference evidence="2" key="1">
    <citation type="submission" date="2016-09" db="EMBL/GenBank/DDBJ databases">
        <authorList>
            <person name="Jeantristanb JTB J.-T."/>
            <person name="Ricardo R."/>
        </authorList>
    </citation>
    <scope>NUCLEOTIDE SEQUENCE [LARGE SCALE GENOMIC DNA]</scope>
</reference>
<proteinExistence type="predicted"/>
<dbReference type="AlphaFoldDB" id="A0A238FE96"/>
<dbReference type="Gene3D" id="1.20.58.1710">
    <property type="match status" value="1"/>
</dbReference>
<sequence>MSQALPPLAPPHQPQSIAPNELDAVRLKLVQLIDSIQLLLSQVHYLSSTVPTPSTQHPGLLSYNELISRYNLILSHVAALGGLLSSVGDPREVERRYRSSEPRRDPKAEKWKGSLVVPAVSVEPAKDWVVGTLLRTKQTIEVEQYLSKLEESLPLAFKEEASRKRAMDEHQKLVEFASERILTFKDGENGEEWDWRARIEVDQDDEESEKMQVEDKVEKRRWTIQEVAAYQRTGKLPA</sequence>